<reference evidence="1 2" key="1">
    <citation type="submission" date="2017-03" db="EMBL/GenBank/DDBJ databases">
        <authorList>
            <person name="Afonso C.L."/>
            <person name="Miller P.J."/>
            <person name="Scott M.A."/>
            <person name="Spackman E."/>
            <person name="Goraichik I."/>
            <person name="Dimitrov K.M."/>
            <person name="Suarez D.L."/>
            <person name="Swayne D.E."/>
        </authorList>
    </citation>
    <scope>NUCLEOTIDE SEQUENCE [LARGE SCALE GENOMIC DNA]</scope>
    <source>
        <strain evidence="1 2">CECT 8287</strain>
    </source>
</reference>
<keyword evidence="2" id="KW-1185">Reference proteome</keyword>
<gene>
    <name evidence="1" type="ORF">PEL8287_02940</name>
</gene>
<dbReference type="EMBL" id="FWFL01000007">
    <property type="protein sequence ID" value="SLN54761.1"/>
    <property type="molecule type" value="Genomic_DNA"/>
</dbReference>
<dbReference type="AlphaFoldDB" id="A0A1Y5T423"/>
<proteinExistence type="predicted"/>
<organism evidence="1 2">
    <name type="scientific">Roseovarius litorisediminis</name>
    <dbReference type="NCBI Taxonomy" id="1312363"/>
    <lineage>
        <taxon>Bacteria</taxon>
        <taxon>Pseudomonadati</taxon>
        <taxon>Pseudomonadota</taxon>
        <taxon>Alphaproteobacteria</taxon>
        <taxon>Rhodobacterales</taxon>
        <taxon>Roseobacteraceae</taxon>
        <taxon>Roseovarius</taxon>
    </lineage>
</organism>
<protein>
    <submittedName>
        <fullName evidence="1">Uncharacterized protein</fullName>
    </submittedName>
</protein>
<evidence type="ECO:0000313" key="2">
    <source>
        <dbReference type="Proteomes" id="UP000193827"/>
    </source>
</evidence>
<dbReference type="Proteomes" id="UP000193827">
    <property type="component" value="Unassembled WGS sequence"/>
</dbReference>
<evidence type="ECO:0000313" key="1">
    <source>
        <dbReference type="EMBL" id="SLN54761.1"/>
    </source>
</evidence>
<name>A0A1Y5T423_9RHOB</name>
<sequence length="294" mass="32586">MQGLLAEHGGKKIFASRRSAKRTLDRLLFDSTGRPMRTTYAIKSKREGGTDQSRRYWYYTSKPSSKEDKDGIERLPAEEVERLVLNSLKSHLGDKAWLARQIGSAVDPNPSVLAEILRAADAWCDQAAATNDDAEPQHLNGLVDRIDVKKGQLGVKINLGALLSSEAAQQPIPTTLEVPFQKRQSGRAKPIVIAPPDATQPDKDLINLVADARRWSAELLDGRSSTIRQIEDREGLRSGSVSRILPLAWLAPDISAAILEGRQPAHLTAMRLRNLPELPVDWNEQREILGVPHH</sequence>
<accession>A0A1Y5T423</accession>